<protein>
    <submittedName>
        <fullName evidence="1">Uncharacterized protein</fullName>
    </submittedName>
</protein>
<proteinExistence type="predicted"/>
<organism evidence="1">
    <name type="scientific">Anopheles coluzzii</name>
    <name type="common">African malaria mosquito</name>
    <dbReference type="NCBI Taxonomy" id="1518534"/>
    <lineage>
        <taxon>Eukaryota</taxon>
        <taxon>Metazoa</taxon>
        <taxon>Ecdysozoa</taxon>
        <taxon>Arthropoda</taxon>
        <taxon>Hexapoda</taxon>
        <taxon>Insecta</taxon>
        <taxon>Pterygota</taxon>
        <taxon>Neoptera</taxon>
        <taxon>Endopterygota</taxon>
        <taxon>Diptera</taxon>
        <taxon>Nematocera</taxon>
        <taxon>Culicoidea</taxon>
        <taxon>Culicidae</taxon>
        <taxon>Anophelinae</taxon>
        <taxon>Anopheles</taxon>
    </lineage>
</organism>
<sequence length="83" mass="9399">MASRCMAIARQPDLTSAIYPKCSFEEITYEIDRWDAFRDEILSAQLAERRTLKPATRGRDRPVKGVREDFLPLRVATGAGGKQ</sequence>
<dbReference type="EnsemblMetazoa" id="ACOM026665-RA">
    <property type="protein sequence ID" value="ACOM026665-PA.1"/>
    <property type="gene ID" value="ACOM026665"/>
</dbReference>
<name>A0A8W7P892_ANOCL</name>
<dbReference type="Proteomes" id="UP000075882">
    <property type="component" value="Unassembled WGS sequence"/>
</dbReference>
<reference evidence="1" key="1">
    <citation type="submission" date="2022-08" db="UniProtKB">
        <authorList>
            <consortium name="EnsemblMetazoa"/>
        </authorList>
    </citation>
    <scope>IDENTIFICATION</scope>
</reference>
<evidence type="ECO:0000313" key="1">
    <source>
        <dbReference type="EnsemblMetazoa" id="ACOM026665-PA.1"/>
    </source>
</evidence>
<accession>A0A8W7P892</accession>
<dbReference type="AlphaFoldDB" id="A0A8W7P892"/>